<dbReference type="Proteomes" id="UP000239997">
    <property type="component" value="Unassembled WGS sequence"/>
</dbReference>
<dbReference type="OrthoDB" id="5585143at2"/>
<feature type="chain" id="PRO_5001777946" evidence="1">
    <location>
        <begin position="20"/>
        <end position="241"/>
    </location>
</feature>
<keyword evidence="1" id="KW-0732">Signal</keyword>
<dbReference type="PANTHER" id="PTHR39200">
    <property type="entry name" value="HYPOTHETICAL EXPORTED PROTEIN"/>
    <property type="match status" value="1"/>
</dbReference>
<evidence type="ECO:0000313" key="6">
    <source>
        <dbReference type="Proteomes" id="UP000239997"/>
    </source>
</evidence>
<dbReference type="Gene3D" id="2.160.20.120">
    <property type="match status" value="1"/>
</dbReference>
<dbReference type="EMBL" id="JPJI01000003">
    <property type="protein sequence ID" value="KEZ94708.1"/>
    <property type="molecule type" value="Genomic_DNA"/>
</dbReference>
<evidence type="ECO:0000259" key="2">
    <source>
        <dbReference type="Pfam" id="PF10988"/>
    </source>
</evidence>
<dbReference type="RefSeq" id="WP_036578963.1">
    <property type="nucleotide sequence ID" value="NZ_JPJI01000003.1"/>
</dbReference>
<evidence type="ECO:0000313" key="5">
    <source>
        <dbReference type="Proteomes" id="UP000028531"/>
    </source>
</evidence>
<dbReference type="InterPro" id="IPR021255">
    <property type="entry name" value="DUF2807"/>
</dbReference>
<protein>
    <submittedName>
        <fullName evidence="4">Autotransporter adhesin-like protein</fullName>
    </submittedName>
</protein>
<proteinExistence type="predicted"/>
<accession>A0A084K0H4</accession>
<dbReference type="Proteomes" id="UP000028531">
    <property type="component" value="Unassembled WGS sequence"/>
</dbReference>
<organism evidence="3 5">
    <name type="scientific">Nonlabens ulvanivorans</name>
    <name type="common">Persicivirga ulvanivorans</name>
    <dbReference type="NCBI Taxonomy" id="906888"/>
    <lineage>
        <taxon>Bacteria</taxon>
        <taxon>Pseudomonadati</taxon>
        <taxon>Bacteroidota</taxon>
        <taxon>Flavobacteriia</taxon>
        <taxon>Flavobacteriales</taxon>
        <taxon>Flavobacteriaceae</taxon>
        <taxon>Nonlabens</taxon>
    </lineage>
</organism>
<feature type="domain" description="Putative auto-transporter adhesin head GIN" evidence="2">
    <location>
        <begin position="42"/>
        <end position="224"/>
    </location>
</feature>
<comment type="caution">
    <text evidence="3">The sequence shown here is derived from an EMBL/GenBank/DDBJ whole genome shotgun (WGS) entry which is preliminary data.</text>
</comment>
<evidence type="ECO:0000313" key="4">
    <source>
        <dbReference type="EMBL" id="PRX12141.1"/>
    </source>
</evidence>
<feature type="signal peptide" evidence="1">
    <location>
        <begin position="1"/>
        <end position="19"/>
    </location>
</feature>
<name>A0A084K0H4_NONUL</name>
<dbReference type="Pfam" id="PF10988">
    <property type="entry name" value="DUF2807"/>
    <property type="match status" value="1"/>
</dbReference>
<evidence type="ECO:0000313" key="3">
    <source>
        <dbReference type="EMBL" id="KEZ94708.1"/>
    </source>
</evidence>
<sequence length="241" mass="25336">MKKILLLCIVICSTQMATAQWFGNKSVKGNGDLTTKTFNTSDYDGVAVAGSMDVVLVPGTEGKIKVEAESNIMEHLKVEVSGGKLIIGTKNNTNINPRKPITVTVPIKSIDYASVSGSGEIKSDMTLKARNMRLKVSGSGDMNLTIEAENLKASVTGSGDMNIAGRAENLDASVTGSGDLNTYKLKANHVEASVTGSGDLAVYINGGDLKARVTGSGDIRYKGTTRNVDKKVTGSGDIDKM</sequence>
<dbReference type="EMBL" id="PVNA01000008">
    <property type="protein sequence ID" value="PRX12141.1"/>
    <property type="molecule type" value="Genomic_DNA"/>
</dbReference>
<gene>
    <name evidence="3" type="ORF">IL45_00315</name>
    <name evidence="4" type="ORF">LY02_02821</name>
</gene>
<reference evidence="3 5" key="1">
    <citation type="submission" date="2014-07" db="EMBL/GenBank/DDBJ databases">
        <title>Draft genome sequence of Nonlabens ulvanivorans, an ulvan degrading bacterium.</title>
        <authorList>
            <person name="Kopel M."/>
            <person name="Helbert W."/>
            <person name="Henrissat B."/>
            <person name="Doniger T."/>
            <person name="Banin E."/>
        </authorList>
    </citation>
    <scope>NUCLEOTIDE SEQUENCE [LARGE SCALE GENOMIC DNA]</scope>
    <source>
        <strain evidence="3 5">PLR</strain>
    </source>
</reference>
<dbReference type="PANTHER" id="PTHR39200:SF1">
    <property type="entry name" value="AUTO-TRANSPORTER ADHESIN HEAD GIN DOMAIN-CONTAINING PROTEIN-RELATED"/>
    <property type="match status" value="1"/>
</dbReference>
<reference evidence="4 6" key="2">
    <citation type="submission" date="2018-03" db="EMBL/GenBank/DDBJ databases">
        <title>Genomic Encyclopedia of Archaeal and Bacterial Type Strains, Phase II (KMG-II): from individual species to whole genera.</title>
        <authorList>
            <person name="Goeker M."/>
        </authorList>
    </citation>
    <scope>NUCLEOTIDE SEQUENCE [LARGE SCALE GENOMIC DNA]</scope>
    <source>
        <strain evidence="4 6">DSM 22727</strain>
    </source>
</reference>
<keyword evidence="6" id="KW-1185">Reference proteome</keyword>
<evidence type="ECO:0000256" key="1">
    <source>
        <dbReference type="SAM" id="SignalP"/>
    </source>
</evidence>
<dbReference type="AlphaFoldDB" id="A0A084K0H4"/>